<keyword evidence="10" id="KW-1185">Reference proteome</keyword>
<dbReference type="PANTHER" id="PTHR43616">
    <property type="entry name" value="GLYCEROL DEHYDROGENASE"/>
    <property type="match status" value="1"/>
</dbReference>
<evidence type="ECO:0000256" key="4">
    <source>
        <dbReference type="ARBA" id="ARBA00037918"/>
    </source>
</evidence>
<keyword evidence="2" id="KW-0560">Oxidoreductase</keyword>
<organism evidence="9 10">
    <name type="scientific">Candidatus Pantoea multigeneris</name>
    <dbReference type="NCBI Taxonomy" id="2608357"/>
    <lineage>
        <taxon>Bacteria</taxon>
        <taxon>Pseudomonadati</taxon>
        <taxon>Pseudomonadota</taxon>
        <taxon>Gammaproteobacteria</taxon>
        <taxon>Enterobacterales</taxon>
        <taxon>Erwiniaceae</taxon>
        <taxon>Pantoea</taxon>
    </lineage>
</organism>
<evidence type="ECO:0000256" key="5">
    <source>
        <dbReference type="ARBA" id="ARBA00039147"/>
    </source>
</evidence>
<dbReference type="Pfam" id="PF00465">
    <property type="entry name" value="Fe-ADH"/>
    <property type="match status" value="1"/>
</dbReference>
<dbReference type="Gene3D" id="1.20.1090.10">
    <property type="entry name" value="Dehydroquinate synthase-like - alpha domain"/>
    <property type="match status" value="1"/>
</dbReference>
<proteinExistence type="predicted"/>
<keyword evidence="3" id="KW-0520">NAD</keyword>
<dbReference type="EC" id="1.1.1.6" evidence="5"/>
<dbReference type="SUPFAM" id="SSF56796">
    <property type="entry name" value="Dehydroquinate synthase-like"/>
    <property type="match status" value="1"/>
</dbReference>
<evidence type="ECO:0000256" key="7">
    <source>
        <dbReference type="ARBA" id="ARBA00049006"/>
    </source>
</evidence>
<dbReference type="EMBL" id="VWXF01000001">
    <property type="protein sequence ID" value="NIF20173.1"/>
    <property type="molecule type" value="Genomic_DNA"/>
</dbReference>
<evidence type="ECO:0000259" key="8">
    <source>
        <dbReference type="Pfam" id="PF00465"/>
    </source>
</evidence>
<evidence type="ECO:0000313" key="9">
    <source>
        <dbReference type="EMBL" id="NIF20173.1"/>
    </source>
</evidence>
<keyword evidence="1" id="KW-0479">Metal-binding</keyword>
<reference evidence="9 10" key="1">
    <citation type="journal article" date="2019" name="bioRxiv">
        <title>Bacteria contribute to plant secondary compound degradation in a generalist herbivore system.</title>
        <authorList>
            <person name="Francoeur C.B."/>
            <person name="Khadempour L."/>
            <person name="Moreira-Soto R.D."/>
            <person name="Gotting K."/>
            <person name="Book A.J."/>
            <person name="Pinto-Tomas A.A."/>
            <person name="Keefover-Ring K."/>
            <person name="Currie C.R."/>
        </authorList>
    </citation>
    <scope>NUCLEOTIDE SEQUENCE [LARGE SCALE GENOMIC DNA]</scope>
    <source>
        <strain evidence="9">Acro-835</strain>
    </source>
</reference>
<dbReference type="PANTHER" id="PTHR43616:SF5">
    <property type="entry name" value="GLYCEROL DEHYDROGENASE 1"/>
    <property type="match status" value="1"/>
</dbReference>
<feature type="domain" description="Alcohol dehydrogenase iron-type/glycerol dehydrogenase GldA" evidence="8">
    <location>
        <begin position="7"/>
        <end position="153"/>
    </location>
</feature>
<evidence type="ECO:0000256" key="2">
    <source>
        <dbReference type="ARBA" id="ARBA00023002"/>
    </source>
</evidence>
<protein>
    <recommendedName>
        <fullName evidence="6">Glycerol dehydrogenase</fullName>
        <ecNumber evidence="5">1.1.1.6</ecNumber>
    </recommendedName>
</protein>
<evidence type="ECO:0000256" key="1">
    <source>
        <dbReference type="ARBA" id="ARBA00022723"/>
    </source>
</evidence>
<dbReference type="CDD" id="cd08550">
    <property type="entry name" value="GlyDH-like"/>
    <property type="match status" value="1"/>
</dbReference>
<dbReference type="PIRSF" id="PIRSF000112">
    <property type="entry name" value="Glycerol_dehydrogenase"/>
    <property type="match status" value="1"/>
</dbReference>
<evidence type="ECO:0000256" key="6">
    <source>
        <dbReference type="ARBA" id="ARBA00040132"/>
    </source>
</evidence>
<name>A0ABX0R713_9GAMM</name>
<comment type="catalytic activity">
    <reaction evidence="7">
        <text>glycerol + NAD(+) = dihydroxyacetone + NADH + H(+)</text>
        <dbReference type="Rhea" id="RHEA:13769"/>
        <dbReference type="ChEBI" id="CHEBI:15378"/>
        <dbReference type="ChEBI" id="CHEBI:16016"/>
        <dbReference type="ChEBI" id="CHEBI:17754"/>
        <dbReference type="ChEBI" id="CHEBI:57540"/>
        <dbReference type="ChEBI" id="CHEBI:57945"/>
        <dbReference type="EC" id="1.1.1.6"/>
    </reaction>
</comment>
<dbReference type="InterPro" id="IPR001670">
    <property type="entry name" value="ADH_Fe/GldA"/>
</dbReference>
<comment type="pathway">
    <text evidence="4">Polyol metabolism; glycerol fermentation; glycerone phosphate from glycerol (oxidative route): step 1/2.</text>
</comment>
<dbReference type="Gene3D" id="3.40.50.1970">
    <property type="match status" value="1"/>
</dbReference>
<comment type="caution">
    <text evidence="9">The sequence shown here is derived from an EMBL/GenBank/DDBJ whole genome shotgun (WGS) entry which is preliminary data.</text>
</comment>
<dbReference type="Proteomes" id="UP001515683">
    <property type="component" value="Unassembled WGS sequence"/>
</dbReference>
<evidence type="ECO:0000256" key="3">
    <source>
        <dbReference type="ARBA" id="ARBA00023027"/>
    </source>
</evidence>
<dbReference type="InterPro" id="IPR016205">
    <property type="entry name" value="Glycerol_DH"/>
</dbReference>
<dbReference type="RefSeq" id="WP_167012040.1">
    <property type="nucleotide sequence ID" value="NZ_VWXF01000001.1"/>
</dbReference>
<sequence length="366" mass="39476">MVAIKAPDNYRHEAGIIQRIGEYVKPLASRVTILTSPTAWNLTREAVEASLKAAEVHWQVHFLSGPCHLPTIEGLAEQAQRQRSELIVGIGGGRVLDSAKAVGKLLDDLSVITVPTIAATCAAWSPVTVLYNAQGGQDGHIRLTRFPQWVLLDSTIIARAPVRFLRAGIVDALAKWFEFAPYQRNGADDLGLTLKVNAAQLAFDTLRDIGEQAVADNERGLDTAALRRATDANIALAGLANSIVDEIDRIGISHRIHDLLTHEPGVHHHWLHGEIVGFALAVQSQLDSDAPELRQTLLRLLQQYHTPLTLAQLGVNDSPQHVAGIAQKFTLPADVAARLPFTIDAGKLTHALLTAAEAPATHTAAA</sequence>
<accession>A0ABX0R713</accession>
<gene>
    <name evidence="9" type="ORF">F3J40_00885</name>
</gene>
<evidence type="ECO:0000313" key="10">
    <source>
        <dbReference type="Proteomes" id="UP001515683"/>
    </source>
</evidence>